<dbReference type="STRING" id="1539051.AL01_01745"/>
<feature type="domain" description="DNA polymerase III beta sliding clamp central" evidence="12">
    <location>
        <begin position="131"/>
        <end position="249"/>
    </location>
</feature>
<evidence type="ECO:0000259" key="11">
    <source>
        <dbReference type="Pfam" id="PF00712"/>
    </source>
</evidence>
<keyword evidence="4 10" id="KW-0963">Cytoplasm</keyword>
<evidence type="ECO:0000256" key="9">
    <source>
        <dbReference type="ARBA" id="ARBA00023125"/>
    </source>
</evidence>
<comment type="function">
    <text evidence="10">Confers DNA tethering and processivity to DNA polymerases and other proteins. Acts as a clamp, forming a ring around DNA (a reaction catalyzed by the clamp-loading complex) which diffuses in an ATP-independent manner freely and bidirectionally along dsDNA. Initially characterized for its ability to contact the catalytic subunit of DNA polymerase III (Pol III), a complex, multichain enzyme responsible for most of the replicative synthesis in bacteria; Pol III exhibits 3'-5' exonuclease proofreading activity. The beta chain is required for initiation of replication as well as for processivity of DNA replication.</text>
</comment>
<dbReference type="InterPro" id="IPR022634">
    <property type="entry name" value="DNA_polIII_beta_N"/>
</dbReference>
<evidence type="ECO:0000256" key="2">
    <source>
        <dbReference type="ARBA" id="ARBA00010752"/>
    </source>
</evidence>
<dbReference type="Pfam" id="PF02767">
    <property type="entry name" value="DNA_pol3_beta_2"/>
    <property type="match status" value="1"/>
</dbReference>
<dbReference type="EMBL" id="JATM01000001">
    <property type="protein sequence ID" value="OOL19711.1"/>
    <property type="molecule type" value="Genomic_DNA"/>
</dbReference>
<organism evidence="14 15">
    <name type="scientific">Bombella intestini</name>
    <dbReference type="NCBI Taxonomy" id="1539051"/>
    <lineage>
        <taxon>Bacteria</taxon>
        <taxon>Pseudomonadati</taxon>
        <taxon>Pseudomonadota</taxon>
        <taxon>Alphaproteobacteria</taxon>
        <taxon>Acetobacterales</taxon>
        <taxon>Acetobacteraceae</taxon>
        <taxon>Bombella</taxon>
    </lineage>
</organism>
<dbReference type="RefSeq" id="WP_077395534.1">
    <property type="nucleotide sequence ID" value="NZ_JATM01000001.1"/>
</dbReference>
<dbReference type="NCBIfam" id="TIGR00663">
    <property type="entry name" value="dnan"/>
    <property type="match status" value="1"/>
</dbReference>
<keyword evidence="8 10" id="KW-0239">DNA-directed DNA polymerase</keyword>
<protein>
    <recommendedName>
        <fullName evidence="3 10">Beta sliding clamp</fullName>
    </recommendedName>
</protein>
<comment type="subunit">
    <text evidence="10">Forms a ring-shaped head-to-tail homodimer around DNA.</text>
</comment>
<sequence length="374" mass="41175">MKFTVDRAPLLRALSHIQGVAEKRNTIPILANVLMEHDGEVLRLTATDMEIAVVEEIPSEATQAGSVTVPAAVLFEIVRKLTDGSLIEFTQTDAESPLQLRAGRYETSLNVLPVDDFPAMVAGDLPHHFTIQGGDLRGLIDRTRFAMSNEETRYYLNGIYLHIVLEGKKNYLRAVATDGHRLAKVDVPAPFGVKEMPGIIVPRKTVTEVRKLLDNDGASVEVALSETRIQFRIGSILLTSKLVDGTFPEYSRVIPQSNSRLLRVTKQDLAAAVGRVAAISQERHRPVKLTITKDHLTLSATSPDQGIAQEELDENSVTYGGDDMEIGFQARYLTDITDQIDVEAEFAFADSSSPTLIRDTSQPAALYVLMPIRV</sequence>
<dbReference type="GO" id="GO:0008408">
    <property type="term" value="F:3'-5' exonuclease activity"/>
    <property type="evidence" value="ECO:0007669"/>
    <property type="project" value="InterPro"/>
</dbReference>
<name>A0A1S8GRQ7_9PROT</name>
<evidence type="ECO:0000256" key="1">
    <source>
        <dbReference type="ARBA" id="ARBA00004496"/>
    </source>
</evidence>
<evidence type="ECO:0000256" key="10">
    <source>
        <dbReference type="PIRNR" id="PIRNR000804"/>
    </source>
</evidence>
<keyword evidence="7 10" id="KW-0235">DNA replication</keyword>
<dbReference type="PANTHER" id="PTHR30478">
    <property type="entry name" value="DNA POLYMERASE III SUBUNIT BETA"/>
    <property type="match status" value="1"/>
</dbReference>
<feature type="domain" description="DNA polymerase III beta sliding clamp N-terminal" evidence="11">
    <location>
        <begin position="1"/>
        <end position="120"/>
    </location>
</feature>
<feature type="domain" description="DNA polymerase III beta sliding clamp C-terminal" evidence="13">
    <location>
        <begin position="252"/>
        <end position="373"/>
    </location>
</feature>
<dbReference type="Pfam" id="PF00712">
    <property type="entry name" value="DNA_pol3_beta"/>
    <property type="match status" value="1"/>
</dbReference>
<dbReference type="GO" id="GO:0003887">
    <property type="term" value="F:DNA-directed DNA polymerase activity"/>
    <property type="evidence" value="ECO:0007669"/>
    <property type="project" value="UniProtKB-UniRule"/>
</dbReference>
<keyword evidence="6 10" id="KW-0548">Nucleotidyltransferase</keyword>
<dbReference type="InterPro" id="IPR022637">
    <property type="entry name" value="DNA_polIII_beta_cen"/>
</dbReference>
<dbReference type="GO" id="GO:0006271">
    <property type="term" value="P:DNA strand elongation involved in DNA replication"/>
    <property type="evidence" value="ECO:0007669"/>
    <property type="project" value="TreeGrafter"/>
</dbReference>
<dbReference type="GO" id="GO:0003677">
    <property type="term" value="F:DNA binding"/>
    <property type="evidence" value="ECO:0007669"/>
    <property type="project" value="UniProtKB-UniRule"/>
</dbReference>
<keyword evidence="9" id="KW-0238">DNA-binding</keyword>
<dbReference type="PIRSF" id="PIRSF000804">
    <property type="entry name" value="DNA_pol_III_b"/>
    <property type="match status" value="1"/>
</dbReference>
<dbReference type="Gene3D" id="3.70.10.10">
    <property type="match status" value="1"/>
</dbReference>
<evidence type="ECO:0000256" key="8">
    <source>
        <dbReference type="ARBA" id="ARBA00022932"/>
    </source>
</evidence>
<dbReference type="OrthoDB" id="8421503at2"/>
<dbReference type="Gene3D" id="3.10.150.10">
    <property type="entry name" value="DNA Polymerase III, subunit A, domain 2"/>
    <property type="match status" value="1"/>
</dbReference>
<accession>A0A1S8GRQ7</accession>
<evidence type="ECO:0000256" key="4">
    <source>
        <dbReference type="ARBA" id="ARBA00022490"/>
    </source>
</evidence>
<dbReference type="InterPro" id="IPR001001">
    <property type="entry name" value="DNA_polIII_beta"/>
</dbReference>
<evidence type="ECO:0000256" key="3">
    <source>
        <dbReference type="ARBA" id="ARBA00021035"/>
    </source>
</evidence>
<dbReference type="Pfam" id="PF02768">
    <property type="entry name" value="DNA_pol3_beta_3"/>
    <property type="match status" value="1"/>
</dbReference>
<comment type="similarity">
    <text evidence="2 10">Belongs to the beta sliding clamp family.</text>
</comment>
<evidence type="ECO:0000259" key="12">
    <source>
        <dbReference type="Pfam" id="PF02767"/>
    </source>
</evidence>
<dbReference type="CDD" id="cd00140">
    <property type="entry name" value="beta_clamp"/>
    <property type="match status" value="1"/>
</dbReference>
<dbReference type="SUPFAM" id="SSF55979">
    <property type="entry name" value="DNA clamp"/>
    <property type="match status" value="3"/>
</dbReference>
<evidence type="ECO:0000313" key="15">
    <source>
        <dbReference type="Proteomes" id="UP000200980"/>
    </source>
</evidence>
<dbReference type="SMART" id="SM00480">
    <property type="entry name" value="POL3Bc"/>
    <property type="match status" value="1"/>
</dbReference>
<evidence type="ECO:0000256" key="7">
    <source>
        <dbReference type="ARBA" id="ARBA00022705"/>
    </source>
</evidence>
<dbReference type="InterPro" id="IPR022635">
    <property type="entry name" value="DNA_polIII_beta_C"/>
</dbReference>
<dbReference type="GO" id="GO:0005737">
    <property type="term" value="C:cytoplasm"/>
    <property type="evidence" value="ECO:0007669"/>
    <property type="project" value="UniProtKB-SubCell"/>
</dbReference>
<keyword evidence="15" id="KW-1185">Reference proteome</keyword>
<dbReference type="AlphaFoldDB" id="A0A1S8GRQ7"/>
<comment type="caution">
    <text evidence="14">The sequence shown here is derived from an EMBL/GenBank/DDBJ whole genome shotgun (WGS) entry which is preliminary data.</text>
</comment>
<dbReference type="PANTHER" id="PTHR30478:SF0">
    <property type="entry name" value="BETA SLIDING CLAMP"/>
    <property type="match status" value="1"/>
</dbReference>
<gene>
    <name evidence="14" type="ORF">AL01_01745</name>
</gene>
<dbReference type="InterPro" id="IPR046938">
    <property type="entry name" value="DNA_clamp_sf"/>
</dbReference>
<evidence type="ECO:0000256" key="5">
    <source>
        <dbReference type="ARBA" id="ARBA00022679"/>
    </source>
</evidence>
<evidence type="ECO:0000313" key="14">
    <source>
        <dbReference type="EMBL" id="OOL19711.1"/>
    </source>
</evidence>
<evidence type="ECO:0000259" key="13">
    <source>
        <dbReference type="Pfam" id="PF02768"/>
    </source>
</evidence>
<proteinExistence type="inferred from homology"/>
<comment type="subcellular location">
    <subcellularLocation>
        <location evidence="1 10">Cytoplasm</location>
    </subcellularLocation>
</comment>
<dbReference type="GO" id="GO:0009360">
    <property type="term" value="C:DNA polymerase III complex"/>
    <property type="evidence" value="ECO:0007669"/>
    <property type="project" value="InterPro"/>
</dbReference>
<reference evidence="14 15" key="1">
    <citation type="journal article" date="2016" name="PLoS ONE">
        <title>Whole-Genome Sequence Analysis of Bombella intestini LMG 28161T, a Novel Acetic Acid Bacterium Isolated from the Crop of a Red-Tailed Bumble Bee, Bombus lapidarius.</title>
        <authorList>
            <person name="Li L."/>
            <person name="Illeghems K."/>
            <person name="Van Kerrebroeck S."/>
            <person name="Borremans W."/>
            <person name="Cleenwerck I."/>
            <person name="Smagghe G."/>
            <person name="De Vuyst L."/>
            <person name="Vandamme P."/>
        </authorList>
    </citation>
    <scope>NUCLEOTIDE SEQUENCE [LARGE SCALE GENOMIC DNA]</scope>
    <source>
        <strain evidence="14 15">R-52487</strain>
    </source>
</reference>
<keyword evidence="5 10" id="KW-0808">Transferase</keyword>
<dbReference type="Proteomes" id="UP000200980">
    <property type="component" value="Unassembled WGS sequence"/>
</dbReference>
<evidence type="ECO:0000256" key="6">
    <source>
        <dbReference type="ARBA" id="ARBA00022695"/>
    </source>
</evidence>